<dbReference type="Proteomes" id="UP000677918">
    <property type="component" value="Unassembled WGS sequence"/>
</dbReference>
<gene>
    <name evidence="7" type="ORF">XYCOK13_33410</name>
</gene>
<keyword evidence="2 6" id="KW-0732">Signal</keyword>
<evidence type="ECO:0000256" key="3">
    <source>
        <dbReference type="ARBA" id="ARBA00023136"/>
    </source>
</evidence>
<keyword evidence="5" id="KW-0449">Lipoprotein</keyword>
<dbReference type="SUPFAM" id="SSF53850">
    <property type="entry name" value="Periplasmic binding protein-like II"/>
    <property type="match status" value="1"/>
</dbReference>
<evidence type="ECO:0000256" key="5">
    <source>
        <dbReference type="ARBA" id="ARBA00023288"/>
    </source>
</evidence>
<keyword evidence="3" id="KW-0472">Membrane</keyword>
<dbReference type="PANTHER" id="PTHR43649">
    <property type="entry name" value="ARABINOSE-BINDING PROTEIN-RELATED"/>
    <property type="match status" value="1"/>
</dbReference>
<feature type="chain" id="PRO_5038537125" evidence="6">
    <location>
        <begin position="22"/>
        <end position="455"/>
    </location>
</feature>
<evidence type="ECO:0000256" key="1">
    <source>
        <dbReference type="ARBA" id="ARBA00022475"/>
    </source>
</evidence>
<evidence type="ECO:0000256" key="2">
    <source>
        <dbReference type="ARBA" id="ARBA00022729"/>
    </source>
</evidence>
<evidence type="ECO:0000256" key="4">
    <source>
        <dbReference type="ARBA" id="ARBA00023139"/>
    </source>
</evidence>
<comment type="caution">
    <text evidence="7">The sequence shown here is derived from an EMBL/GenBank/DDBJ whole genome shotgun (WGS) entry which is preliminary data.</text>
</comment>
<dbReference type="InterPro" id="IPR006059">
    <property type="entry name" value="SBP"/>
</dbReference>
<dbReference type="PROSITE" id="PS51257">
    <property type="entry name" value="PROKAR_LIPOPROTEIN"/>
    <property type="match status" value="1"/>
</dbReference>
<keyword evidence="8" id="KW-1185">Reference proteome</keyword>
<dbReference type="InterPro" id="IPR050490">
    <property type="entry name" value="Bact_solute-bd_prot1"/>
</dbReference>
<keyword evidence="1" id="KW-1003">Cell membrane</keyword>
<proteinExistence type="predicted"/>
<reference evidence="7" key="1">
    <citation type="submission" date="2021-04" db="EMBL/GenBank/DDBJ databases">
        <title>Draft genome sequence of Xylanibacillus composti strain K13.</title>
        <authorList>
            <person name="Uke A."/>
            <person name="Chhe C."/>
            <person name="Baramee S."/>
            <person name="Kosugi A."/>
        </authorList>
    </citation>
    <scope>NUCLEOTIDE SEQUENCE</scope>
    <source>
        <strain evidence="7">K13</strain>
    </source>
</reference>
<dbReference type="Pfam" id="PF01547">
    <property type="entry name" value="SBP_bac_1"/>
    <property type="match status" value="1"/>
</dbReference>
<organism evidence="7 8">
    <name type="scientific">Xylanibacillus composti</name>
    <dbReference type="NCBI Taxonomy" id="1572762"/>
    <lineage>
        <taxon>Bacteria</taxon>
        <taxon>Bacillati</taxon>
        <taxon>Bacillota</taxon>
        <taxon>Bacilli</taxon>
        <taxon>Bacillales</taxon>
        <taxon>Paenibacillaceae</taxon>
        <taxon>Xylanibacillus</taxon>
    </lineage>
</organism>
<dbReference type="Gene3D" id="3.40.190.10">
    <property type="entry name" value="Periplasmic binding protein-like II"/>
    <property type="match status" value="2"/>
</dbReference>
<dbReference type="PANTHER" id="PTHR43649:SF33">
    <property type="entry name" value="POLYGALACTURONAN_RHAMNOGALACTURONAN-BINDING PROTEIN YTCQ"/>
    <property type="match status" value="1"/>
</dbReference>
<feature type="signal peptide" evidence="6">
    <location>
        <begin position="1"/>
        <end position="21"/>
    </location>
</feature>
<accession>A0A8J4H3V4</accession>
<evidence type="ECO:0000313" key="8">
    <source>
        <dbReference type="Proteomes" id="UP000677918"/>
    </source>
</evidence>
<name>A0A8J4H3V4_9BACL</name>
<evidence type="ECO:0000256" key="6">
    <source>
        <dbReference type="SAM" id="SignalP"/>
    </source>
</evidence>
<keyword evidence="4" id="KW-0564">Palmitate</keyword>
<evidence type="ECO:0000313" key="7">
    <source>
        <dbReference type="EMBL" id="GIQ70517.1"/>
    </source>
</evidence>
<dbReference type="AlphaFoldDB" id="A0A8J4H3V4"/>
<sequence length="455" mass="50137">MTRQKYTMLLLCLLLLIGVVAGCGGGGNTGEGGAAGNGGGAGNGGAQNGDRAPEDIRGDITVLTNRTDIVDTVFREQYVPRFNEKYPNINVDFEAITDYEGQVKIRMNTKDYGDVLLIPNDVVAQDLPTFFEPLGSVENLSEKYLFVDEKSYEGTSYGIPITVNAQGIVYNRRVFEQAGITELPMTPEAFMAAMRAIKENTDAIPLYTNYAAGWPLTQWEPNRTAIAADPDFVNYELVRDPEPFQRNKPHGVIYGLMYDLAREGLIERDPTTTDWETSKTMMANGEIGAMVLGSWAITQIQGQAENPEDIAYMPFPYTSEDGTIYSTSGGDYKQAVNVNSNNKEAALAWLYWFADESGYATSEGGISPLRGEAMPETLASFEELGVELIADRPAPTEETGWVDRIDQQSEVGLLQPNFKQRIIEAALGNRKESLDDIFADLNNRWARAMQDVTGQ</sequence>
<dbReference type="EMBL" id="BOVK01000050">
    <property type="protein sequence ID" value="GIQ70517.1"/>
    <property type="molecule type" value="Genomic_DNA"/>
</dbReference>
<dbReference type="RefSeq" id="WP_213413335.1">
    <property type="nucleotide sequence ID" value="NZ_BOVK01000050.1"/>
</dbReference>
<protein>
    <submittedName>
        <fullName evidence="7">Sugar ABC transporter substrate-binding protein</fullName>
    </submittedName>
</protein>